<dbReference type="PANTHER" id="PTHR43391:SF14">
    <property type="entry name" value="DEHYDROGENASE_REDUCTASE SDR FAMILY PROTEIN 7-LIKE"/>
    <property type="match status" value="1"/>
</dbReference>
<feature type="region of interest" description="Disordered" evidence="5">
    <location>
        <begin position="1"/>
        <end position="23"/>
    </location>
</feature>
<dbReference type="PRINTS" id="PR00081">
    <property type="entry name" value="GDHRDH"/>
</dbReference>
<dbReference type="EMBL" id="BAAANB010000020">
    <property type="protein sequence ID" value="GAA2030239.1"/>
    <property type="molecule type" value="Genomic_DNA"/>
</dbReference>
<dbReference type="Proteomes" id="UP001501285">
    <property type="component" value="Unassembled WGS sequence"/>
</dbReference>
<dbReference type="InterPro" id="IPR002347">
    <property type="entry name" value="SDR_fam"/>
</dbReference>
<evidence type="ECO:0000256" key="4">
    <source>
        <dbReference type="RuleBase" id="RU000363"/>
    </source>
</evidence>
<dbReference type="CDD" id="cd05233">
    <property type="entry name" value="SDR_c"/>
    <property type="match status" value="1"/>
</dbReference>
<protein>
    <recommendedName>
        <fullName evidence="8">SDR family NAD(P)-dependent oxidoreductase</fullName>
    </recommendedName>
</protein>
<dbReference type="PANTHER" id="PTHR43391">
    <property type="entry name" value="RETINOL DEHYDROGENASE-RELATED"/>
    <property type="match status" value="1"/>
</dbReference>
<feature type="compositionally biased region" description="Low complexity" evidence="5">
    <location>
        <begin position="8"/>
        <end position="23"/>
    </location>
</feature>
<evidence type="ECO:0008006" key="8">
    <source>
        <dbReference type="Google" id="ProtNLM"/>
    </source>
</evidence>
<evidence type="ECO:0000256" key="5">
    <source>
        <dbReference type="SAM" id="MobiDB-lite"/>
    </source>
</evidence>
<evidence type="ECO:0000256" key="3">
    <source>
        <dbReference type="ARBA" id="ARBA00023002"/>
    </source>
</evidence>
<evidence type="ECO:0000313" key="6">
    <source>
        <dbReference type="EMBL" id="GAA2030239.1"/>
    </source>
</evidence>
<name>A0ABP5FMW2_9MICO</name>
<organism evidence="6 7">
    <name type="scientific">Terrabacter terrae</name>
    <dbReference type="NCBI Taxonomy" id="318434"/>
    <lineage>
        <taxon>Bacteria</taxon>
        <taxon>Bacillati</taxon>
        <taxon>Actinomycetota</taxon>
        <taxon>Actinomycetes</taxon>
        <taxon>Micrococcales</taxon>
        <taxon>Intrasporangiaceae</taxon>
        <taxon>Terrabacter</taxon>
    </lineage>
</organism>
<dbReference type="RefSeq" id="WP_343990782.1">
    <property type="nucleotide sequence ID" value="NZ_BAAANB010000020.1"/>
</dbReference>
<dbReference type="Pfam" id="PF00106">
    <property type="entry name" value="adh_short"/>
    <property type="match status" value="1"/>
</dbReference>
<sequence>MPSRLPRARTSARTSARATAPASPRRVLVTGGASGLGLALVRALVARGDEVLATDIHEDRPDVLPEAAAYLTLDVRSDDAWAAALAHVRETWGGLDLLVNNAGVAAGGRIDVATMDEWRWIVDINLLGVVRGCRTFTPLLKEQGSGHIVNTASLAGLVHAPGMAAYNTVKAGVVALSETLSHELAPHHIDVSVVCPSFFRTNLGASFQGADTEMEAAGKKMVSGSKRSAEEVAAIVVRGIDARRDVILTDRDGHLAWRAKRFARPVYTAAMRRAARRTARTPVSSS</sequence>
<dbReference type="InterPro" id="IPR036291">
    <property type="entry name" value="NAD(P)-bd_dom_sf"/>
</dbReference>
<dbReference type="PRINTS" id="PR00080">
    <property type="entry name" value="SDRFAMILY"/>
</dbReference>
<dbReference type="Gene3D" id="3.40.50.720">
    <property type="entry name" value="NAD(P)-binding Rossmann-like Domain"/>
    <property type="match status" value="1"/>
</dbReference>
<evidence type="ECO:0000256" key="2">
    <source>
        <dbReference type="ARBA" id="ARBA00022857"/>
    </source>
</evidence>
<gene>
    <name evidence="6" type="ORF">GCM10009740_19900</name>
</gene>
<proteinExistence type="inferred from homology"/>
<comment type="similarity">
    <text evidence="1 4">Belongs to the short-chain dehydrogenases/reductases (SDR) family.</text>
</comment>
<evidence type="ECO:0000313" key="7">
    <source>
        <dbReference type="Proteomes" id="UP001501285"/>
    </source>
</evidence>
<evidence type="ECO:0000256" key="1">
    <source>
        <dbReference type="ARBA" id="ARBA00006484"/>
    </source>
</evidence>
<keyword evidence="7" id="KW-1185">Reference proteome</keyword>
<keyword evidence="3" id="KW-0560">Oxidoreductase</keyword>
<accession>A0ABP5FMW2</accession>
<keyword evidence="2" id="KW-0521">NADP</keyword>
<comment type="caution">
    <text evidence="6">The sequence shown here is derived from an EMBL/GenBank/DDBJ whole genome shotgun (WGS) entry which is preliminary data.</text>
</comment>
<dbReference type="SUPFAM" id="SSF51735">
    <property type="entry name" value="NAD(P)-binding Rossmann-fold domains"/>
    <property type="match status" value="1"/>
</dbReference>
<reference evidence="7" key="1">
    <citation type="journal article" date="2019" name="Int. J. Syst. Evol. Microbiol.">
        <title>The Global Catalogue of Microorganisms (GCM) 10K type strain sequencing project: providing services to taxonomists for standard genome sequencing and annotation.</title>
        <authorList>
            <consortium name="The Broad Institute Genomics Platform"/>
            <consortium name="The Broad Institute Genome Sequencing Center for Infectious Disease"/>
            <person name="Wu L."/>
            <person name="Ma J."/>
        </authorList>
    </citation>
    <scope>NUCLEOTIDE SEQUENCE [LARGE SCALE GENOMIC DNA]</scope>
    <source>
        <strain evidence="7">JCM 14283</strain>
    </source>
</reference>